<sequence length="134" mass="14673">MEARKVSKHRSNASTSIDITATRSLNRIQLGKRRSTRIALDSPVELAGQDRHKSSFAMPAKATNLNKHGAAIQLHRELLVGSIVSVKNKHGIQVAARVVSQLVARNGVPTYAIEFVEQDDKAKDFWGISFPSAT</sequence>
<name>A0A2U3L5W0_9BACT</name>
<organism evidence="2 3">
    <name type="scientific">Candidatus Sulfotelmatobacter kueseliae</name>
    <dbReference type="NCBI Taxonomy" id="2042962"/>
    <lineage>
        <taxon>Bacteria</taxon>
        <taxon>Pseudomonadati</taxon>
        <taxon>Acidobacteriota</taxon>
        <taxon>Terriglobia</taxon>
        <taxon>Terriglobales</taxon>
        <taxon>Candidatus Korobacteraceae</taxon>
        <taxon>Candidatus Sulfotelmatobacter</taxon>
    </lineage>
</organism>
<evidence type="ECO:0000313" key="2">
    <source>
        <dbReference type="EMBL" id="SPF47304.1"/>
    </source>
</evidence>
<proteinExistence type="predicted"/>
<accession>A0A2U3L5W0</accession>
<dbReference type="GO" id="GO:0035438">
    <property type="term" value="F:cyclic-di-GMP binding"/>
    <property type="evidence" value="ECO:0007669"/>
    <property type="project" value="InterPro"/>
</dbReference>
<dbReference type="EMBL" id="OMOD01000170">
    <property type="protein sequence ID" value="SPF47304.1"/>
    <property type="molecule type" value="Genomic_DNA"/>
</dbReference>
<dbReference type="Pfam" id="PF07238">
    <property type="entry name" value="PilZ"/>
    <property type="match status" value="1"/>
</dbReference>
<dbReference type="Proteomes" id="UP000238701">
    <property type="component" value="Unassembled WGS sequence"/>
</dbReference>
<protein>
    <recommendedName>
        <fullName evidence="1">PilZ domain-containing protein</fullName>
    </recommendedName>
</protein>
<evidence type="ECO:0000313" key="3">
    <source>
        <dbReference type="Proteomes" id="UP000238701"/>
    </source>
</evidence>
<reference evidence="3" key="1">
    <citation type="submission" date="2018-02" db="EMBL/GenBank/DDBJ databases">
        <authorList>
            <person name="Hausmann B."/>
        </authorList>
    </citation>
    <scope>NUCLEOTIDE SEQUENCE [LARGE SCALE GENOMIC DNA]</scope>
    <source>
        <strain evidence="3">Peat soil MAG SbA1</strain>
    </source>
</reference>
<gene>
    <name evidence="2" type="ORF">SBA1_730014</name>
</gene>
<dbReference type="InterPro" id="IPR009875">
    <property type="entry name" value="PilZ_domain"/>
</dbReference>
<evidence type="ECO:0000259" key="1">
    <source>
        <dbReference type="Pfam" id="PF07238"/>
    </source>
</evidence>
<feature type="domain" description="PilZ" evidence="1">
    <location>
        <begin position="32"/>
        <end position="122"/>
    </location>
</feature>
<dbReference type="AlphaFoldDB" id="A0A2U3L5W0"/>